<evidence type="ECO:0000256" key="6">
    <source>
        <dbReference type="ARBA" id="ARBA00023054"/>
    </source>
</evidence>
<feature type="region of interest" description="Disordered" evidence="11">
    <location>
        <begin position="334"/>
        <end position="372"/>
    </location>
</feature>
<protein>
    <recommendedName>
        <fullName evidence="4">Cilia- and flagella-associated protein 36</fullName>
    </recommendedName>
    <alternativeName>
        <fullName evidence="9">Coiled-coil domain-containing protein 104</fullName>
    </alternativeName>
</protein>
<dbReference type="PANTHER" id="PTHR21532">
    <property type="entry name" value="PHOSPHODIESTERASE HL"/>
    <property type="match status" value="1"/>
</dbReference>
<dbReference type="Gene3D" id="1.20.1520.10">
    <property type="entry name" value="ADP-ribosylation factor-like 2-binding protein, domain"/>
    <property type="match status" value="1"/>
</dbReference>
<dbReference type="InterPro" id="IPR042541">
    <property type="entry name" value="BART_sf"/>
</dbReference>
<dbReference type="Pfam" id="PF11527">
    <property type="entry name" value="ARL2_Bind_BART"/>
    <property type="match status" value="1"/>
</dbReference>
<comment type="caution">
    <text evidence="13">The sequence shown here is derived from an EMBL/GenBank/DDBJ whole genome shotgun (WGS) entry which is preliminary data.</text>
</comment>
<evidence type="ECO:0000313" key="13">
    <source>
        <dbReference type="EMBL" id="KAK0052244.1"/>
    </source>
</evidence>
<evidence type="ECO:0000256" key="10">
    <source>
        <dbReference type="SAM" id="Coils"/>
    </source>
</evidence>
<dbReference type="GO" id="GO:0005930">
    <property type="term" value="C:axoneme"/>
    <property type="evidence" value="ECO:0007669"/>
    <property type="project" value="TreeGrafter"/>
</dbReference>
<evidence type="ECO:0000256" key="1">
    <source>
        <dbReference type="ARBA" id="ARBA00004138"/>
    </source>
</evidence>
<comment type="similarity">
    <text evidence="3">Belongs to the CFAP36 family.</text>
</comment>
<dbReference type="GO" id="GO:0097546">
    <property type="term" value="C:ciliary base"/>
    <property type="evidence" value="ECO:0007669"/>
    <property type="project" value="TreeGrafter"/>
</dbReference>
<keyword evidence="5" id="KW-0963">Cytoplasm</keyword>
<keyword evidence="14" id="KW-1185">Reference proteome</keyword>
<feature type="compositionally biased region" description="Basic and acidic residues" evidence="11">
    <location>
        <begin position="215"/>
        <end position="224"/>
    </location>
</feature>
<evidence type="ECO:0000256" key="9">
    <source>
        <dbReference type="ARBA" id="ARBA00031593"/>
    </source>
</evidence>
<keyword evidence="6 10" id="KW-0175">Coiled coil</keyword>
<organism evidence="13 14">
    <name type="scientific">Biomphalaria pfeifferi</name>
    <name type="common">Bloodfluke planorb</name>
    <name type="synonym">Freshwater snail</name>
    <dbReference type="NCBI Taxonomy" id="112525"/>
    <lineage>
        <taxon>Eukaryota</taxon>
        <taxon>Metazoa</taxon>
        <taxon>Spiralia</taxon>
        <taxon>Lophotrochozoa</taxon>
        <taxon>Mollusca</taxon>
        <taxon>Gastropoda</taxon>
        <taxon>Heterobranchia</taxon>
        <taxon>Euthyneura</taxon>
        <taxon>Panpulmonata</taxon>
        <taxon>Hygrophila</taxon>
        <taxon>Lymnaeoidea</taxon>
        <taxon>Planorbidae</taxon>
        <taxon>Biomphalaria</taxon>
    </lineage>
</organism>
<evidence type="ECO:0000259" key="12">
    <source>
        <dbReference type="Pfam" id="PF11527"/>
    </source>
</evidence>
<dbReference type="InterPro" id="IPR038888">
    <property type="entry name" value="CFAP36"/>
</dbReference>
<dbReference type="AlphaFoldDB" id="A0AAD8BCT3"/>
<feature type="coiled-coil region" evidence="10">
    <location>
        <begin position="302"/>
        <end position="329"/>
    </location>
</feature>
<dbReference type="EMBL" id="JASAOG010000096">
    <property type="protein sequence ID" value="KAK0052244.1"/>
    <property type="molecule type" value="Genomic_DNA"/>
</dbReference>
<name>A0AAD8BCT3_BIOPF</name>
<feature type="compositionally biased region" description="Basic and acidic residues" evidence="11">
    <location>
        <begin position="248"/>
        <end position="260"/>
    </location>
</feature>
<evidence type="ECO:0000256" key="2">
    <source>
        <dbReference type="ARBA" id="ARBA00004496"/>
    </source>
</evidence>
<proteinExistence type="inferred from homology"/>
<gene>
    <name evidence="13" type="ORF">Bpfe_018327</name>
</gene>
<dbReference type="PANTHER" id="PTHR21532:SF0">
    <property type="entry name" value="CILIA- AND FLAGELLA-ASSOCIATED PROTEIN 36"/>
    <property type="match status" value="1"/>
</dbReference>
<feature type="domain" description="BART" evidence="12">
    <location>
        <begin position="7"/>
        <end position="122"/>
    </location>
</feature>
<keyword evidence="7" id="KW-0969">Cilium</keyword>
<evidence type="ECO:0000256" key="3">
    <source>
        <dbReference type="ARBA" id="ARBA00007460"/>
    </source>
</evidence>
<reference evidence="13" key="2">
    <citation type="submission" date="2023-04" db="EMBL/GenBank/DDBJ databases">
        <authorList>
            <person name="Bu L."/>
            <person name="Lu L."/>
            <person name="Laidemitt M.R."/>
            <person name="Zhang S.M."/>
            <person name="Mutuku M."/>
            <person name="Mkoji G."/>
            <person name="Steinauer M."/>
            <person name="Loker E.S."/>
        </authorList>
    </citation>
    <scope>NUCLEOTIDE SEQUENCE</scope>
    <source>
        <strain evidence="13">KasaAsao</strain>
        <tissue evidence="13">Whole Snail</tissue>
    </source>
</reference>
<dbReference type="InterPro" id="IPR023379">
    <property type="entry name" value="BART_dom"/>
</dbReference>
<evidence type="ECO:0000256" key="4">
    <source>
        <dbReference type="ARBA" id="ARBA00021815"/>
    </source>
</evidence>
<accession>A0AAD8BCT3</accession>
<evidence type="ECO:0000256" key="8">
    <source>
        <dbReference type="ARBA" id="ARBA00023273"/>
    </source>
</evidence>
<keyword evidence="13" id="KW-0282">Flagellum</keyword>
<evidence type="ECO:0000256" key="11">
    <source>
        <dbReference type="SAM" id="MobiDB-lite"/>
    </source>
</evidence>
<evidence type="ECO:0000313" key="14">
    <source>
        <dbReference type="Proteomes" id="UP001233172"/>
    </source>
</evidence>
<dbReference type="Proteomes" id="UP001233172">
    <property type="component" value="Unassembled WGS sequence"/>
</dbReference>
<evidence type="ECO:0000256" key="5">
    <source>
        <dbReference type="ARBA" id="ARBA00022490"/>
    </source>
</evidence>
<reference evidence="13" key="1">
    <citation type="journal article" date="2023" name="PLoS Negl. Trop. Dis.">
        <title>A genome sequence for Biomphalaria pfeifferi, the major vector snail for the human-infecting parasite Schistosoma mansoni.</title>
        <authorList>
            <person name="Bu L."/>
            <person name="Lu L."/>
            <person name="Laidemitt M.R."/>
            <person name="Zhang S.M."/>
            <person name="Mutuku M."/>
            <person name="Mkoji G."/>
            <person name="Steinauer M."/>
            <person name="Loker E.S."/>
        </authorList>
    </citation>
    <scope>NUCLEOTIDE SEQUENCE</scope>
    <source>
        <strain evidence="13">KasaAsao</strain>
    </source>
</reference>
<feature type="compositionally biased region" description="Low complexity" evidence="11">
    <location>
        <begin position="341"/>
        <end position="351"/>
    </location>
</feature>
<feature type="region of interest" description="Disordered" evidence="11">
    <location>
        <begin position="204"/>
        <end position="287"/>
    </location>
</feature>
<comment type="subcellular location">
    <subcellularLocation>
        <location evidence="1">Cell projection</location>
        <location evidence="1">Cilium</location>
    </subcellularLocation>
    <subcellularLocation>
        <location evidence="2">Cytoplasm</location>
    </subcellularLocation>
</comment>
<sequence>MASSNRSDYVLDELVCFLSNPFFQIPVLSFMESKCLVFDPSVEDSPTYREIHAEYNKVVDFLFEGFRTDTGLTHEDIIKAMKSLNSKPDMDFFQTLSEQVLATVDYPIFVRIMAQKNLELQQQALMLISQMLGGSLPDSLREEDSHQHSQDDDEVLIAVLAKSKEEFEREKLQSGDEKEELRIIIGISKAENFRLQQTMKEEEMKLQTTLQKSLRLSDDDDLKKPNSSLSKSDDFRPTPEAYQPKKQTTFDHSRLEENKKSNVSSAQAAADWMKSAETDVNSSDAHSKAVHAAAASMAGLSEEEYKKRAEFLHKQRDKLMEMKQQEREKQLLTALKTQPHRPASARAARAALKQVPSSKASAKNPEDEKKLAMRKAIADRIKSELLNKE</sequence>
<keyword evidence="8" id="KW-0966">Cell projection</keyword>
<evidence type="ECO:0000256" key="7">
    <source>
        <dbReference type="ARBA" id="ARBA00023069"/>
    </source>
</evidence>